<gene>
    <name evidence="2" type="ORF">PVK06_002516</name>
</gene>
<reference evidence="2 3" key="1">
    <citation type="submission" date="2023-03" db="EMBL/GenBank/DDBJ databases">
        <title>WGS of Gossypium arboreum.</title>
        <authorList>
            <person name="Yu D."/>
        </authorList>
    </citation>
    <scope>NUCLEOTIDE SEQUENCE [LARGE SCALE GENOMIC DNA]</scope>
    <source>
        <tissue evidence="2">Leaf</tissue>
    </source>
</reference>
<proteinExistence type="predicted"/>
<name>A0ABR0R3Y2_GOSAR</name>
<evidence type="ECO:0000313" key="2">
    <source>
        <dbReference type="EMBL" id="KAK5846239.1"/>
    </source>
</evidence>
<comment type="caution">
    <text evidence="2">The sequence shown here is derived from an EMBL/GenBank/DDBJ whole genome shotgun (WGS) entry which is preliminary data.</text>
</comment>
<evidence type="ECO:0000313" key="3">
    <source>
        <dbReference type="Proteomes" id="UP001358586"/>
    </source>
</evidence>
<keyword evidence="3" id="KW-1185">Reference proteome</keyword>
<dbReference type="EMBL" id="JARKNE010000001">
    <property type="protein sequence ID" value="KAK5846239.1"/>
    <property type="molecule type" value="Genomic_DNA"/>
</dbReference>
<keyword evidence="1" id="KW-0175">Coiled coil</keyword>
<dbReference type="Proteomes" id="UP001358586">
    <property type="component" value="Chromosome 1"/>
</dbReference>
<sequence>MAGEGVTTHLQKDVTVLQQEVQNIQREFSQLDVKFDAKLETRLQRFKYEFKGEIISELHNLRWLSPKRPLEVHQPPVVIGNIILQPQKKGYRWGCSRFDGFDFRA</sequence>
<organism evidence="2 3">
    <name type="scientific">Gossypium arboreum</name>
    <name type="common">Tree cotton</name>
    <name type="synonym">Gossypium nanking</name>
    <dbReference type="NCBI Taxonomy" id="29729"/>
    <lineage>
        <taxon>Eukaryota</taxon>
        <taxon>Viridiplantae</taxon>
        <taxon>Streptophyta</taxon>
        <taxon>Embryophyta</taxon>
        <taxon>Tracheophyta</taxon>
        <taxon>Spermatophyta</taxon>
        <taxon>Magnoliopsida</taxon>
        <taxon>eudicotyledons</taxon>
        <taxon>Gunneridae</taxon>
        <taxon>Pentapetalae</taxon>
        <taxon>rosids</taxon>
        <taxon>malvids</taxon>
        <taxon>Malvales</taxon>
        <taxon>Malvaceae</taxon>
        <taxon>Malvoideae</taxon>
        <taxon>Gossypium</taxon>
    </lineage>
</organism>
<evidence type="ECO:0000256" key="1">
    <source>
        <dbReference type="SAM" id="Coils"/>
    </source>
</evidence>
<protein>
    <submittedName>
        <fullName evidence="2">Uncharacterized protein</fullName>
    </submittedName>
</protein>
<accession>A0ABR0R3Y2</accession>
<feature type="coiled-coil region" evidence="1">
    <location>
        <begin position="7"/>
        <end position="34"/>
    </location>
</feature>